<comment type="caution">
    <text evidence="2">The sequence shown here is derived from an EMBL/GenBank/DDBJ whole genome shotgun (WGS) entry which is preliminary data.</text>
</comment>
<dbReference type="InterPro" id="IPR003346">
    <property type="entry name" value="Transposase_20"/>
</dbReference>
<dbReference type="PANTHER" id="PTHR33055:SF3">
    <property type="entry name" value="PUTATIVE TRANSPOSASE FOR IS117-RELATED"/>
    <property type="match status" value="1"/>
</dbReference>
<dbReference type="PANTHER" id="PTHR33055">
    <property type="entry name" value="TRANSPOSASE FOR INSERTION SEQUENCE ELEMENT IS1111A"/>
    <property type="match status" value="1"/>
</dbReference>
<dbReference type="GO" id="GO:0004803">
    <property type="term" value="F:transposase activity"/>
    <property type="evidence" value="ECO:0007669"/>
    <property type="project" value="InterPro"/>
</dbReference>
<protein>
    <recommendedName>
        <fullName evidence="1">Transposase IS116/IS110/IS902 C-terminal domain-containing protein</fullName>
    </recommendedName>
</protein>
<gene>
    <name evidence="2" type="ORF">Vau01_106300</name>
</gene>
<keyword evidence="3" id="KW-1185">Reference proteome</keyword>
<proteinExistence type="predicted"/>
<accession>A0A8J4E6D3</accession>
<evidence type="ECO:0000259" key="1">
    <source>
        <dbReference type="Pfam" id="PF02371"/>
    </source>
</evidence>
<dbReference type="EMBL" id="BOPG01000088">
    <property type="protein sequence ID" value="GIJ63114.1"/>
    <property type="molecule type" value="Genomic_DNA"/>
</dbReference>
<dbReference type="Pfam" id="PF02371">
    <property type="entry name" value="Transposase_20"/>
    <property type="match status" value="1"/>
</dbReference>
<organism evidence="2 3">
    <name type="scientific">Virgisporangium aurantiacum</name>
    <dbReference type="NCBI Taxonomy" id="175570"/>
    <lineage>
        <taxon>Bacteria</taxon>
        <taxon>Bacillati</taxon>
        <taxon>Actinomycetota</taxon>
        <taxon>Actinomycetes</taxon>
        <taxon>Micromonosporales</taxon>
        <taxon>Micromonosporaceae</taxon>
        <taxon>Virgisporangium</taxon>
    </lineage>
</organism>
<sequence length="144" mass="15669">MDVPDAAIITSLPGLAALTGARILAEIGDDRSRFADARSLKAYSGAAPVTRASGKSRHVMTRRVKNQRLAAVGYVWAFCALNASPGARAHYDRRRQTNERHTAAQRNLFNRLIGILHHCLQTGQKYDEQKAFAAGDLGQCGGHK</sequence>
<name>A0A8J4E6D3_9ACTN</name>
<dbReference type="InterPro" id="IPR047650">
    <property type="entry name" value="Transpos_IS110"/>
</dbReference>
<dbReference type="AlphaFoldDB" id="A0A8J4E6D3"/>
<dbReference type="GO" id="GO:0006313">
    <property type="term" value="P:DNA transposition"/>
    <property type="evidence" value="ECO:0007669"/>
    <property type="project" value="InterPro"/>
</dbReference>
<evidence type="ECO:0000313" key="3">
    <source>
        <dbReference type="Proteomes" id="UP000612585"/>
    </source>
</evidence>
<dbReference type="Proteomes" id="UP000612585">
    <property type="component" value="Unassembled WGS sequence"/>
</dbReference>
<evidence type="ECO:0000313" key="2">
    <source>
        <dbReference type="EMBL" id="GIJ63114.1"/>
    </source>
</evidence>
<dbReference type="GO" id="GO:0003677">
    <property type="term" value="F:DNA binding"/>
    <property type="evidence" value="ECO:0007669"/>
    <property type="project" value="InterPro"/>
</dbReference>
<reference evidence="2" key="1">
    <citation type="submission" date="2021-01" db="EMBL/GenBank/DDBJ databases">
        <title>Whole genome shotgun sequence of Virgisporangium aurantiacum NBRC 16421.</title>
        <authorList>
            <person name="Komaki H."/>
            <person name="Tamura T."/>
        </authorList>
    </citation>
    <scope>NUCLEOTIDE SEQUENCE</scope>
    <source>
        <strain evidence="2">NBRC 16421</strain>
    </source>
</reference>
<feature type="domain" description="Transposase IS116/IS110/IS902 C-terminal" evidence="1">
    <location>
        <begin position="7"/>
        <end position="91"/>
    </location>
</feature>